<reference evidence="1" key="2">
    <citation type="submission" date="2020-09" db="EMBL/GenBank/DDBJ databases">
        <authorList>
            <person name="Sun Q."/>
            <person name="Zhou Y."/>
        </authorList>
    </citation>
    <scope>NUCLEOTIDE SEQUENCE</scope>
    <source>
        <strain evidence="1">CGMCC 4.5737</strain>
    </source>
</reference>
<reference evidence="1" key="1">
    <citation type="journal article" date="2014" name="Int. J. Syst. Evol. Microbiol.">
        <title>Complete genome sequence of Corynebacterium casei LMG S-19264T (=DSM 44701T), isolated from a smear-ripened cheese.</title>
        <authorList>
            <consortium name="US DOE Joint Genome Institute (JGI-PGF)"/>
            <person name="Walter F."/>
            <person name="Albersmeier A."/>
            <person name="Kalinowski J."/>
            <person name="Ruckert C."/>
        </authorList>
    </citation>
    <scope>NUCLEOTIDE SEQUENCE</scope>
    <source>
        <strain evidence="1">CGMCC 4.5737</strain>
    </source>
</reference>
<dbReference type="Pfam" id="PF00378">
    <property type="entry name" value="ECH_1"/>
    <property type="match status" value="1"/>
</dbReference>
<evidence type="ECO:0000313" key="1">
    <source>
        <dbReference type="EMBL" id="GGM50131.1"/>
    </source>
</evidence>
<dbReference type="PANTHER" id="PTHR11941">
    <property type="entry name" value="ENOYL-COA HYDRATASE-RELATED"/>
    <property type="match status" value="1"/>
</dbReference>
<protein>
    <submittedName>
        <fullName evidence="1">Enoyl-CoA hydratase</fullName>
    </submittedName>
</protein>
<comment type="caution">
    <text evidence="1">The sequence shown here is derived from an EMBL/GenBank/DDBJ whole genome shotgun (WGS) entry which is preliminary data.</text>
</comment>
<dbReference type="Gene3D" id="3.90.226.10">
    <property type="entry name" value="2-enoyl-CoA Hydratase, Chain A, domain 1"/>
    <property type="match status" value="1"/>
</dbReference>
<accession>A0A8J3CD63</accession>
<organism evidence="1 2">
    <name type="scientific">Longimycelium tulufanense</name>
    <dbReference type="NCBI Taxonomy" id="907463"/>
    <lineage>
        <taxon>Bacteria</taxon>
        <taxon>Bacillati</taxon>
        <taxon>Actinomycetota</taxon>
        <taxon>Actinomycetes</taxon>
        <taxon>Pseudonocardiales</taxon>
        <taxon>Pseudonocardiaceae</taxon>
        <taxon>Longimycelium</taxon>
    </lineage>
</organism>
<gene>
    <name evidence="1" type="ORF">GCM10012275_21250</name>
</gene>
<dbReference type="InterPro" id="IPR029045">
    <property type="entry name" value="ClpP/crotonase-like_dom_sf"/>
</dbReference>
<dbReference type="PANTHER" id="PTHR11941:SF54">
    <property type="entry name" value="ENOYL-COA HYDRATASE, MITOCHONDRIAL"/>
    <property type="match status" value="1"/>
</dbReference>
<dbReference type="EMBL" id="BMMK01000008">
    <property type="protein sequence ID" value="GGM50131.1"/>
    <property type="molecule type" value="Genomic_DNA"/>
</dbReference>
<sequence length="278" mass="30748">MPYDEYEHLRINVENGVAFVTFDKPPINLLDFGLLDQLARFADEVESDDAVRVIVFDSADPDFFLAHWDVNLFAPRAVQKPVRRGTLKLFHLLVEHYRTLPQVTIAQIAGAARGAGSEFALALDMRFGALGRAVLGQPEITSGIIPGGGGTQNLPRLVGRARAMEIILGGRDIDAELAERYGYLNRALPADELGPFVRDLALRIASYPGEALRAAKRAIDAGELGRYHGYVEEEAQSAYVLTLPEATRRREAFLAAGGQTREGELDFERTKEKMRQLL</sequence>
<name>A0A8J3CD63_9PSEU</name>
<evidence type="ECO:0000313" key="2">
    <source>
        <dbReference type="Proteomes" id="UP000637578"/>
    </source>
</evidence>
<dbReference type="GO" id="GO:0003824">
    <property type="term" value="F:catalytic activity"/>
    <property type="evidence" value="ECO:0007669"/>
    <property type="project" value="UniProtKB-ARBA"/>
</dbReference>
<dbReference type="GO" id="GO:0006635">
    <property type="term" value="P:fatty acid beta-oxidation"/>
    <property type="evidence" value="ECO:0007669"/>
    <property type="project" value="TreeGrafter"/>
</dbReference>
<keyword evidence="2" id="KW-1185">Reference proteome</keyword>
<dbReference type="AlphaFoldDB" id="A0A8J3CD63"/>
<proteinExistence type="predicted"/>
<dbReference type="SUPFAM" id="SSF52096">
    <property type="entry name" value="ClpP/crotonase"/>
    <property type="match status" value="1"/>
</dbReference>
<dbReference type="CDD" id="cd06558">
    <property type="entry name" value="crotonase-like"/>
    <property type="match status" value="1"/>
</dbReference>
<dbReference type="RefSeq" id="WP_189056469.1">
    <property type="nucleotide sequence ID" value="NZ_BMMK01000008.1"/>
</dbReference>
<dbReference type="Proteomes" id="UP000637578">
    <property type="component" value="Unassembled WGS sequence"/>
</dbReference>
<dbReference type="InterPro" id="IPR001753">
    <property type="entry name" value="Enoyl-CoA_hydra/iso"/>
</dbReference>